<dbReference type="InterPro" id="IPR002523">
    <property type="entry name" value="MgTranspt_CorA/ZnTranspt_ZntB"/>
</dbReference>
<keyword evidence="8" id="KW-1185">Reference proteome</keyword>
<dbReference type="GO" id="GO:0016020">
    <property type="term" value="C:membrane"/>
    <property type="evidence" value="ECO:0007669"/>
    <property type="project" value="UniProtKB-SubCell"/>
</dbReference>
<evidence type="ECO:0000256" key="2">
    <source>
        <dbReference type="ARBA" id="ARBA00009765"/>
    </source>
</evidence>
<evidence type="ECO:0000313" key="7">
    <source>
        <dbReference type="EMBL" id="BDR59237.1"/>
    </source>
</evidence>
<dbReference type="AlphaFoldDB" id="A0AAU9DEE2"/>
<evidence type="ECO:0000256" key="4">
    <source>
        <dbReference type="ARBA" id="ARBA00022989"/>
    </source>
</evidence>
<dbReference type="Gene3D" id="1.20.58.340">
    <property type="entry name" value="Magnesium transport protein CorA, transmembrane region"/>
    <property type="match status" value="2"/>
</dbReference>
<comment type="subcellular location">
    <subcellularLocation>
        <location evidence="1">Membrane</location>
        <topology evidence="1">Multi-pass membrane protein</topology>
    </subcellularLocation>
</comment>
<dbReference type="Proteomes" id="UP001321861">
    <property type="component" value="Chromosome"/>
</dbReference>
<gene>
    <name evidence="7" type="primary">corA</name>
    <name evidence="7" type="ORF">XA3_16780</name>
</gene>
<dbReference type="Pfam" id="PF01544">
    <property type="entry name" value="CorA"/>
    <property type="match status" value="1"/>
</dbReference>
<dbReference type="GO" id="GO:0046873">
    <property type="term" value="F:metal ion transmembrane transporter activity"/>
    <property type="evidence" value="ECO:0007669"/>
    <property type="project" value="InterPro"/>
</dbReference>
<proteinExistence type="inferred from homology"/>
<evidence type="ECO:0000313" key="8">
    <source>
        <dbReference type="Proteomes" id="UP001321861"/>
    </source>
</evidence>
<comment type="similarity">
    <text evidence="2">Belongs to the CorA metal ion transporter (MIT) (TC 1.A.35) family.</text>
</comment>
<reference evidence="7 8" key="1">
    <citation type="journal article" date="2023" name="Microbiol. Spectr.">
        <title>Symbiosis of Carpenter Bees with Uncharacterized Lactic Acid Bacteria Showing NAD Auxotrophy.</title>
        <authorList>
            <person name="Kawasaki S."/>
            <person name="Ozawa K."/>
            <person name="Mori T."/>
            <person name="Yamamoto A."/>
            <person name="Ito M."/>
            <person name="Ohkuma M."/>
            <person name="Sakamoto M."/>
            <person name="Matsutani M."/>
        </authorList>
    </citation>
    <scope>NUCLEOTIDE SEQUENCE [LARGE SCALE GENOMIC DNA]</scope>
    <source>
        <strain evidence="7 8">XA3</strain>
    </source>
</reference>
<sequence length="306" mass="35587">MIKTENSYSNFEWIQIINPSDEEIGQVRADYNLSWEMIQYATDNFESPRYDHYEDTDLVIVNGIAEKVKKGVKIQPIAFFIQNSTRLITFTNYATSQMLSDIIQKMPEGYKESIPPEKMQPFDLVLNAFYNLTAQYLDALSEVERKRNLLQSELYHKRNSEYLSELLNVKVELIYYLSALEKNRATLQQFRKEYQQKIDTPEIKYLRDIEIEMKQALDMANISTKIMNLLSDAYENIVNNKTNRSMSILTVASIVLAIPAIIVGFFGMNVTLPGEEEASAWLLITIGTILLMFWVYIILKKRGFFN</sequence>
<dbReference type="InterPro" id="IPR045863">
    <property type="entry name" value="CorA_TM1_TM2"/>
</dbReference>
<protein>
    <submittedName>
        <fullName evidence="7">Magnesium transporter</fullName>
    </submittedName>
</protein>
<evidence type="ECO:0000256" key="1">
    <source>
        <dbReference type="ARBA" id="ARBA00004141"/>
    </source>
</evidence>
<evidence type="ECO:0000256" key="5">
    <source>
        <dbReference type="ARBA" id="ARBA00023136"/>
    </source>
</evidence>
<evidence type="ECO:0000256" key="6">
    <source>
        <dbReference type="SAM" id="Phobius"/>
    </source>
</evidence>
<dbReference type="RefSeq" id="WP_317635043.1">
    <property type="nucleotide sequence ID" value="NZ_AP026802.1"/>
</dbReference>
<accession>A0AAU9DEE2</accession>
<evidence type="ECO:0000256" key="3">
    <source>
        <dbReference type="ARBA" id="ARBA00022692"/>
    </source>
</evidence>
<dbReference type="SUPFAM" id="SSF143865">
    <property type="entry name" value="CorA soluble domain-like"/>
    <property type="match status" value="1"/>
</dbReference>
<dbReference type="EMBL" id="AP026802">
    <property type="protein sequence ID" value="BDR59237.1"/>
    <property type="molecule type" value="Genomic_DNA"/>
</dbReference>
<dbReference type="PANTHER" id="PTHR47891">
    <property type="entry name" value="TRANSPORTER-RELATED"/>
    <property type="match status" value="1"/>
</dbReference>
<feature type="transmembrane region" description="Helical" evidence="6">
    <location>
        <begin position="280"/>
        <end position="299"/>
    </location>
</feature>
<dbReference type="Gene3D" id="3.30.460.20">
    <property type="entry name" value="CorA soluble domain-like"/>
    <property type="match status" value="1"/>
</dbReference>
<keyword evidence="5 6" id="KW-0472">Membrane</keyword>
<feature type="transmembrane region" description="Helical" evidence="6">
    <location>
        <begin position="248"/>
        <end position="268"/>
    </location>
</feature>
<dbReference type="KEGG" id="xap:XA3_16780"/>
<dbReference type="InterPro" id="IPR047199">
    <property type="entry name" value="CorA-like"/>
</dbReference>
<keyword evidence="4 6" id="KW-1133">Transmembrane helix</keyword>
<dbReference type="SUPFAM" id="SSF144083">
    <property type="entry name" value="Magnesium transport protein CorA, transmembrane region"/>
    <property type="match status" value="1"/>
</dbReference>
<dbReference type="PANTHER" id="PTHR47891:SF1">
    <property type="entry name" value="CORA-MAGNESIUM AND COBALT TRANSPORTER"/>
    <property type="match status" value="1"/>
</dbReference>
<dbReference type="CDD" id="cd12827">
    <property type="entry name" value="EcCorA_ZntB-like_u2"/>
    <property type="match status" value="1"/>
</dbReference>
<name>A0AAU9DEE2_9LACO</name>
<dbReference type="InterPro" id="IPR045861">
    <property type="entry name" value="CorA_cytoplasmic_dom"/>
</dbReference>
<organism evidence="7 8">
    <name type="scientific">Xylocopilactobacillus apicola</name>
    <dbReference type="NCBI Taxonomy" id="2932184"/>
    <lineage>
        <taxon>Bacteria</taxon>
        <taxon>Bacillati</taxon>
        <taxon>Bacillota</taxon>
        <taxon>Bacilli</taxon>
        <taxon>Lactobacillales</taxon>
        <taxon>Lactobacillaceae</taxon>
        <taxon>Xylocopilactobacillus</taxon>
    </lineage>
</organism>
<keyword evidence="3 6" id="KW-0812">Transmembrane</keyword>